<dbReference type="EMBL" id="KI913125">
    <property type="protein sequence ID" value="ETV80698.1"/>
    <property type="molecule type" value="Genomic_DNA"/>
</dbReference>
<proteinExistence type="predicted"/>
<dbReference type="RefSeq" id="XP_009829645.1">
    <property type="nucleotide sequence ID" value="XM_009831343.1"/>
</dbReference>
<dbReference type="AlphaFoldDB" id="W4GPA0"/>
<sequence length="138" mass="15242">MLTIARSRRAAESLSSPVSFENDLRRRCQELSILQPLNQLRYFGLAMSPERANQPRHQYARIARLNNAMADYVMVFGGSYGSLDAPKVPHLVQGYIVSSAPVLSFLEFDPSGSSPRCAINIVWPVLIGFGATASRRTA</sequence>
<accession>W4GPA0</accession>
<gene>
    <name evidence="1" type="ORF">H257_06200</name>
</gene>
<name>W4GPA0_APHAT</name>
<dbReference type="GeneID" id="20808196"/>
<reference evidence="1" key="1">
    <citation type="submission" date="2013-12" db="EMBL/GenBank/DDBJ databases">
        <title>The Genome Sequence of Aphanomyces astaci APO3.</title>
        <authorList>
            <consortium name="The Broad Institute Genomics Platform"/>
            <person name="Russ C."/>
            <person name="Tyler B."/>
            <person name="van West P."/>
            <person name="Dieguez-Uribeondo J."/>
            <person name="Young S.K."/>
            <person name="Zeng Q."/>
            <person name="Gargeya S."/>
            <person name="Fitzgerald M."/>
            <person name="Abouelleil A."/>
            <person name="Alvarado L."/>
            <person name="Chapman S.B."/>
            <person name="Gainer-Dewar J."/>
            <person name="Goldberg J."/>
            <person name="Griggs A."/>
            <person name="Gujja S."/>
            <person name="Hansen M."/>
            <person name="Howarth C."/>
            <person name="Imamovic A."/>
            <person name="Ireland A."/>
            <person name="Larimer J."/>
            <person name="McCowan C."/>
            <person name="Murphy C."/>
            <person name="Pearson M."/>
            <person name="Poon T.W."/>
            <person name="Priest M."/>
            <person name="Roberts A."/>
            <person name="Saif S."/>
            <person name="Shea T."/>
            <person name="Sykes S."/>
            <person name="Wortman J."/>
            <person name="Nusbaum C."/>
            <person name="Birren B."/>
        </authorList>
    </citation>
    <scope>NUCLEOTIDE SEQUENCE [LARGE SCALE GENOMIC DNA]</scope>
    <source>
        <strain evidence="1">APO3</strain>
    </source>
</reference>
<protein>
    <submittedName>
        <fullName evidence="1">Uncharacterized protein</fullName>
    </submittedName>
</protein>
<organism evidence="1">
    <name type="scientific">Aphanomyces astaci</name>
    <name type="common">Crayfish plague agent</name>
    <dbReference type="NCBI Taxonomy" id="112090"/>
    <lineage>
        <taxon>Eukaryota</taxon>
        <taxon>Sar</taxon>
        <taxon>Stramenopiles</taxon>
        <taxon>Oomycota</taxon>
        <taxon>Saprolegniomycetes</taxon>
        <taxon>Saprolegniales</taxon>
        <taxon>Verrucalvaceae</taxon>
        <taxon>Aphanomyces</taxon>
    </lineage>
</organism>
<dbReference type="VEuPathDB" id="FungiDB:H257_06200"/>
<evidence type="ECO:0000313" key="1">
    <source>
        <dbReference type="EMBL" id="ETV80698.1"/>
    </source>
</evidence>